<sequence>MTALALFLSVHAALPRYSFAIVARKQDYKVICSVRHALSQSPIFIEKGCKD</sequence>
<evidence type="ECO:0000313" key="1">
    <source>
        <dbReference type="EMBL" id="GGE55058.1"/>
    </source>
</evidence>
<evidence type="ECO:0000313" key="2">
    <source>
        <dbReference type="Proteomes" id="UP000628775"/>
    </source>
</evidence>
<reference evidence="1" key="1">
    <citation type="journal article" date="2014" name="Int. J. Syst. Evol. Microbiol.">
        <title>Complete genome sequence of Corynebacterium casei LMG S-19264T (=DSM 44701T), isolated from a smear-ripened cheese.</title>
        <authorList>
            <consortium name="US DOE Joint Genome Institute (JGI-PGF)"/>
            <person name="Walter F."/>
            <person name="Albersmeier A."/>
            <person name="Kalinowski J."/>
            <person name="Ruckert C."/>
        </authorList>
    </citation>
    <scope>NUCLEOTIDE SEQUENCE</scope>
    <source>
        <strain evidence="1">CGMCC 1.15371</strain>
    </source>
</reference>
<dbReference type="AlphaFoldDB" id="A0A8J2YMS5"/>
<proteinExistence type="predicted"/>
<name>A0A8J2YMS5_9BACL</name>
<organism evidence="1 2">
    <name type="scientific">Pullulanibacillus camelliae</name>
    <dbReference type="NCBI Taxonomy" id="1707096"/>
    <lineage>
        <taxon>Bacteria</taxon>
        <taxon>Bacillati</taxon>
        <taxon>Bacillota</taxon>
        <taxon>Bacilli</taxon>
        <taxon>Bacillales</taxon>
        <taxon>Sporolactobacillaceae</taxon>
        <taxon>Pullulanibacillus</taxon>
    </lineage>
</organism>
<dbReference type="Proteomes" id="UP000628775">
    <property type="component" value="Unassembled WGS sequence"/>
</dbReference>
<keyword evidence="2" id="KW-1185">Reference proteome</keyword>
<protein>
    <submittedName>
        <fullName evidence="1">Uncharacterized protein</fullName>
    </submittedName>
</protein>
<gene>
    <name evidence="1" type="ORF">GCM10011391_37520</name>
</gene>
<comment type="caution">
    <text evidence="1">The sequence shown here is derived from an EMBL/GenBank/DDBJ whole genome shotgun (WGS) entry which is preliminary data.</text>
</comment>
<accession>A0A8J2YMS5</accession>
<dbReference type="EMBL" id="BMIR01000028">
    <property type="protein sequence ID" value="GGE55058.1"/>
    <property type="molecule type" value="Genomic_DNA"/>
</dbReference>
<reference evidence="1" key="2">
    <citation type="submission" date="2020-09" db="EMBL/GenBank/DDBJ databases">
        <authorList>
            <person name="Sun Q."/>
            <person name="Zhou Y."/>
        </authorList>
    </citation>
    <scope>NUCLEOTIDE SEQUENCE</scope>
    <source>
        <strain evidence="1">CGMCC 1.15371</strain>
    </source>
</reference>